<gene>
    <name evidence="6" type="ORF">M2A_2383</name>
</gene>
<dbReference type="CDD" id="cd13553">
    <property type="entry name" value="PBP2_NrtA_CpmA_like"/>
    <property type="match status" value="1"/>
</dbReference>
<dbReference type="STRING" id="1333998.M2A_2383"/>
<dbReference type="PANTHER" id="PTHR30024">
    <property type="entry name" value="ALIPHATIC SULFONATES-BINDING PROTEIN-RELATED"/>
    <property type="match status" value="1"/>
</dbReference>
<keyword evidence="5" id="KW-0472">Membrane</keyword>
<dbReference type="GO" id="GO:0012505">
    <property type="term" value="C:endomembrane system"/>
    <property type="evidence" value="ECO:0007669"/>
    <property type="project" value="UniProtKB-SubCell"/>
</dbReference>
<evidence type="ECO:0000256" key="4">
    <source>
        <dbReference type="ARBA" id="ARBA00022519"/>
    </source>
</evidence>
<dbReference type="AlphaFoldDB" id="A0A081BCW6"/>
<dbReference type="eggNOG" id="COG0715">
    <property type="taxonomic scope" value="Bacteria"/>
</dbReference>
<dbReference type="Proteomes" id="UP000028702">
    <property type="component" value="Unassembled WGS sequence"/>
</dbReference>
<protein>
    <submittedName>
        <fullName evidence="6">Nitrate transporter</fullName>
    </submittedName>
</protein>
<dbReference type="SUPFAM" id="SSF53850">
    <property type="entry name" value="Periplasmic binding protein-like II"/>
    <property type="match status" value="1"/>
</dbReference>
<evidence type="ECO:0000256" key="5">
    <source>
        <dbReference type="ARBA" id="ARBA00023136"/>
    </source>
</evidence>
<proteinExistence type="predicted"/>
<dbReference type="Gene3D" id="3.40.190.10">
    <property type="entry name" value="Periplasmic binding protein-like II"/>
    <property type="match status" value="2"/>
</dbReference>
<evidence type="ECO:0000256" key="1">
    <source>
        <dbReference type="ARBA" id="ARBA00004308"/>
    </source>
</evidence>
<dbReference type="Pfam" id="PF13379">
    <property type="entry name" value="NMT1_2"/>
    <property type="match status" value="1"/>
</dbReference>
<evidence type="ECO:0000256" key="3">
    <source>
        <dbReference type="ARBA" id="ARBA00022475"/>
    </source>
</evidence>
<evidence type="ECO:0000313" key="6">
    <source>
        <dbReference type="EMBL" id="GAK45884.1"/>
    </source>
</evidence>
<dbReference type="EMBL" id="BBIO01000013">
    <property type="protein sequence ID" value="GAK45884.1"/>
    <property type="molecule type" value="Genomic_DNA"/>
</dbReference>
<sequence length="480" mass="52929">MPGHDDKTPPAKRTASLERPYHRRSVLNAGAKLFGTAALLKAASLVVPGGAYAAGSSNLEKPDVKLGIIPLTDCAVIVIAKEKGFFQKHGVNATISKEASWANIRDKVSVGELDGAHMLAGMPIAASLGVGALQKPTVTAYSMDLNGNGITVSNELYERMVEADPEAMAERPVSARALKKVIDANKAKGGDPMTFAMVFPVSTHNYELRYWMADAGIDPDNDVRLIVIPPPQMVANLRANNIVGYCVGEPWNERAVKAGLGRTLITNYEIWNNNPEKVFGVNLEWAESYPETHKAIIRAMVEAAQWMDKPENRLEVVEIISRKSYVNAPVDVVKMSMTGTFQYVKGEAPRPLPDFNVFYRYAATYPWRSHAMWFISQMYRWGQIETPMAIRQVANQVYRPDIYREAVAGMGVPVPNSDMKIEGTHEAPWVLEDASAPIDMGPDRFFNGQTFDPSKIAEYIGSFDISNLKVPLEKLAELNA</sequence>
<keyword evidence="7" id="KW-1185">Reference proteome</keyword>
<reference evidence="6 7" key="1">
    <citation type="submission" date="2014-07" db="EMBL/GenBank/DDBJ databases">
        <title>Tepidicaulis marinum gen. nov., sp. nov., a novel marine bacterium denitrifying nitrate to nitrous oxide strictly under microaerobic conditions.</title>
        <authorList>
            <person name="Takeuchi M."/>
            <person name="Yamagishi T."/>
            <person name="Kamagata Y."/>
            <person name="Oshima K."/>
            <person name="Hattori M."/>
            <person name="Katayama T."/>
            <person name="Hanada S."/>
            <person name="Tamaki H."/>
            <person name="Marumo K."/>
            <person name="Maeda H."/>
            <person name="Nedachi M."/>
            <person name="Iwasaki W."/>
            <person name="Suwa Y."/>
            <person name="Sakata S."/>
        </authorList>
    </citation>
    <scope>NUCLEOTIDE SEQUENCE [LARGE SCALE GENOMIC DNA]</scope>
    <source>
        <strain evidence="6 7">MA2</strain>
    </source>
</reference>
<name>A0A081BCW6_9HYPH</name>
<comment type="subcellular location">
    <subcellularLocation>
        <location evidence="1">Endomembrane system</location>
    </subcellularLocation>
</comment>
<dbReference type="RefSeq" id="WP_081875600.1">
    <property type="nucleotide sequence ID" value="NZ_BBIO01000013.1"/>
</dbReference>
<organism evidence="6 7">
    <name type="scientific">Tepidicaulis marinus</name>
    <dbReference type="NCBI Taxonomy" id="1333998"/>
    <lineage>
        <taxon>Bacteria</taxon>
        <taxon>Pseudomonadati</taxon>
        <taxon>Pseudomonadota</taxon>
        <taxon>Alphaproteobacteria</taxon>
        <taxon>Hyphomicrobiales</taxon>
        <taxon>Parvibaculaceae</taxon>
        <taxon>Tepidicaulis</taxon>
    </lineage>
</organism>
<dbReference type="InterPro" id="IPR044527">
    <property type="entry name" value="NrtA/CpmA_ABC-bd_dom"/>
</dbReference>
<evidence type="ECO:0000313" key="7">
    <source>
        <dbReference type="Proteomes" id="UP000028702"/>
    </source>
</evidence>
<keyword evidence="4" id="KW-0997">Cell inner membrane</keyword>
<keyword evidence="3" id="KW-1003">Cell membrane</keyword>
<evidence type="ECO:0000256" key="2">
    <source>
        <dbReference type="ARBA" id="ARBA00022448"/>
    </source>
</evidence>
<keyword evidence="2" id="KW-0813">Transport</keyword>
<comment type="caution">
    <text evidence="6">The sequence shown here is derived from an EMBL/GenBank/DDBJ whole genome shotgun (WGS) entry which is preliminary data.</text>
</comment>
<accession>A0A081BCW6</accession>
<dbReference type="PANTHER" id="PTHR30024:SF43">
    <property type="entry name" value="BLL4572 PROTEIN"/>
    <property type="match status" value="1"/>
</dbReference>